<dbReference type="EMBL" id="JACXJA010000008">
    <property type="protein sequence ID" value="MBD2862050.1"/>
    <property type="molecule type" value="Genomic_DNA"/>
</dbReference>
<keyword evidence="2" id="KW-0472">Membrane</keyword>
<accession>A0A927C6C4</accession>
<dbReference type="InterPro" id="IPR006311">
    <property type="entry name" value="TAT_signal"/>
</dbReference>
<evidence type="ECO:0000259" key="3">
    <source>
        <dbReference type="Pfam" id="PF12708"/>
    </source>
</evidence>
<evidence type="ECO:0000313" key="5">
    <source>
        <dbReference type="Proteomes" id="UP000639396"/>
    </source>
</evidence>
<dbReference type="Proteomes" id="UP000639396">
    <property type="component" value="Unassembled WGS sequence"/>
</dbReference>
<dbReference type="InterPro" id="IPR006626">
    <property type="entry name" value="PbH1"/>
</dbReference>
<feature type="compositionally biased region" description="Basic and acidic residues" evidence="1">
    <location>
        <begin position="1"/>
        <end position="25"/>
    </location>
</feature>
<organism evidence="4 5">
    <name type="scientific">Paenibacillus oceani</name>
    <dbReference type="NCBI Taxonomy" id="2772510"/>
    <lineage>
        <taxon>Bacteria</taxon>
        <taxon>Bacillati</taxon>
        <taxon>Bacillota</taxon>
        <taxon>Bacilli</taxon>
        <taxon>Bacillales</taxon>
        <taxon>Paenibacillaceae</taxon>
        <taxon>Paenibacillus</taxon>
    </lineage>
</organism>
<keyword evidence="2" id="KW-0812">Transmembrane</keyword>
<dbReference type="InterPro" id="IPR024535">
    <property type="entry name" value="RHGA/B-epi-like_pectate_lyase"/>
</dbReference>
<dbReference type="InterPro" id="IPR011050">
    <property type="entry name" value="Pectin_lyase_fold/virulence"/>
</dbReference>
<proteinExistence type="predicted"/>
<dbReference type="Gene3D" id="2.160.20.10">
    <property type="entry name" value="Single-stranded right-handed beta-helix, Pectin lyase-like"/>
    <property type="match status" value="1"/>
</dbReference>
<name>A0A927C6C4_9BACL</name>
<comment type="caution">
    <text evidence="4">The sequence shown here is derived from an EMBL/GenBank/DDBJ whole genome shotgun (WGS) entry which is preliminary data.</text>
</comment>
<dbReference type="SMART" id="SM00710">
    <property type="entry name" value="PbH1"/>
    <property type="match status" value="9"/>
</dbReference>
<keyword evidence="5" id="KW-1185">Reference proteome</keyword>
<dbReference type="RefSeq" id="WP_190926599.1">
    <property type="nucleotide sequence ID" value="NZ_JACXJA010000008.1"/>
</dbReference>
<dbReference type="InterPro" id="IPR012334">
    <property type="entry name" value="Pectin_lyas_fold"/>
</dbReference>
<evidence type="ECO:0000313" key="4">
    <source>
        <dbReference type="EMBL" id="MBD2862050.1"/>
    </source>
</evidence>
<sequence length="811" mass="87058">MSQADRHSKDQPEKLQQEAFTKENADWTDPGHIAAQKLSRRRLLASIGAAGAAAVVYGTTYGMASAGRGGKDDPDVIDAVYGDSRINPRPPKPPKPPVPPQELACCDFVKTTLAELRALSAPSSDVVYYMTDSGMEGSLLYDPSDTTSADNTGLVVVSSSGARFKRIVEDGRYNVRWFGAKGDGVTDDLDVIQAAIDVVYALGGGTVYFPKGTYIVSPLLQTRRIVPKSNVHLLGEGTNSVIKVKDDAGDYWTIFGNFQTWPKVSNVSIRGLKFDQNPGGNTTCNIDHRRTDYYWTQFCISLFNYENIAIEDCTFDPICGWNTVVLNNAASRNAIVNNCTFRFIHARGYDGYDNSAVYMNGWSHVVTNCRFYAAPGEKAMGAIETHSGKSVVSGNVSDGYVTGVHIQSSETSGDGADITVSGNTFTNAVHAIQFWPYKQYSLKNVTVTGNTVSLANARQQRSMMVGIGAFPGALPPDHTGTFENIAITGNTIICEEEFVKRDNVLEGFCYGIGFVRETDVKHIVIAGNIIKNAPIAAIHIGNTPKFGTMSNIQITDNMIVNAGHYPAGNEAYKAAILLRSTVAGAKISGNTIRETYATSRGLYSIRLNAADGSFADVEVTDNVITSVQGGLWLDLHASVRTNSAEKHLKFTDRAFDDPLLPAGTTYQPGTVVLATGSTIVPGLTPAGYRILNGGTFGTLTGVTATGTAGSYKVTVNDSSQLRVGQWIKIATGDQTRRINRIAGNELRINAPLSVAVASPSAVLYVPPVYEPFGHTGKLPAIADTSGLSVGQLETELNALKQAMRDFGIINV</sequence>
<feature type="transmembrane region" description="Helical" evidence="2">
    <location>
        <begin position="43"/>
        <end position="64"/>
    </location>
</feature>
<dbReference type="AlphaFoldDB" id="A0A927C6C4"/>
<protein>
    <recommendedName>
        <fullName evidence="3">Rhamnogalacturonase A/B/Epimerase-like pectate lyase domain-containing protein</fullName>
    </recommendedName>
</protein>
<keyword evidence="2" id="KW-1133">Transmembrane helix</keyword>
<gene>
    <name evidence="4" type="ORF">IDH45_08660</name>
</gene>
<dbReference type="SUPFAM" id="SSF51126">
    <property type="entry name" value="Pectin lyase-like"/>
    <property type="match status" value="2"/>
</dbReference>
<dbReference type="Pfam" id="PF12708">
    <property type="entry name" value="Pect-lyase_RHGA_epim"/>
    <property type="match status" value="1"/>
</dbReference>
<feature type="domain" description="Rhamnogalacturonase A/B/Epimerase-like pectate lyase" evidence="3">
    <location>
        <begin position="174"/>
        <end position="447"/>
    </location>
</feature>
<evidence type="ECO:0000256" key="2">
    <source>
        <dbReference type="SAM" id="Phobius"/>
    </source>
</evidence>
<dbReference type="PROSITE" id="PS51318">
    <property type="entry name" value="TAT"/>
    <property type="match status" value="1"/>
</dbReference>
<reference evidence="4" key="1">
    <citation type="submission" date="2020-09" db="EMBL/GenBank/DDBJ databases">
        <title>A novel bacterium of genus Paenibacillus, isolated from South China Sea.</title>
        <authorList>
            <person name="Huang H."/>
            <person name="Mo K."/>
            <person name="Hu Y."/>
        </authorList>
    </citation>
    <scope>NUCLEOTIDE SEQUENCE</scope>
    <source>
        <strain evidence="4">IB182363</strain>
    </source>
</reference>
<evidence type="ECO:0000256" key="1">
    <source>
        <dbReference type="SAM" id="MobiDB-lite"/>
    </source>
</evidence>
<feature type="region of interest" description="Disordered" evidence="1">
    <location>
        <begin position="1"/>
        <end position="32"/>
    </location>
</feature>